<feature type="coiled-coil region" evidence="1">
    <location>
        <begin position="135"/>
        <end position="169"/>
    </location>
</feature>
<feature type="compositionally biased region" description="Basic residues" evidence="2">
    <location>
        <begin position="424"/>
        <end position="435"/>
    </location>
</feature>
<evidence type="ECO:0000313" key="3">
    <source>
        <dbReference type="EMBL" id="CAK6983382.1"/>
    </source>
</evidence>
<evidence type="ECO:0000313" key="4">
    <source>
        <dbReference type="Proteomes" id="UP001314229"/>
    </source>
</evidence>
<comment type="caution">
    <text evidence="3">The sequence shown here is derived from an EMBL/GenBank/DDBJ whole genome shotgun (WGS) entry which is preliminary data.</text>
</comment>
<feature type="compositionally biased region" description="Low complexity" evidence="2">
    <location>
        <begin position="382"/>
        <end position="412"/>
    </location>
</feature>
<reference evidence="3 4" key="1">
    <citation type="submission" date="2024-01" db="EMBL/GenBank/DDBJ databases">
        <authorList>
            <person name="Alioto T."/>
            <person name="Alioto T."/>
            <person name="Gomez Garrido J."/>
        </authorList>
    </citation>
    <scope>NUCLEOTIDE SEQUENCE [LARGE SCALE GENOMIC DNA]</scope>
</reference>
<name>A0AAV1QG55_SCOSC</name>
<dbReference type="Proteomes" id="UP001314229">
    <property type="component" value="Unassembled WGS sequence"/>
</dbReference>
<feature type="compositionally biased region" description="Polar residues" evidence="2">
    <location>
        <begin position="121"/>
        <end position="131"/>
    </location>
</feature>
<gene>
    <name evidence="3" type="ORF">FSCOSCO3_A004548</name>
</gene>
<feature type="region of interest" description="Disordered" evidence="2">
    <location>
        <begin position="108"/>
        <end position="131"/>
    </location>
</feature>
<dbReference type="EMBL" id="CAWUFR010001290">
    <property type="protein sequence ID" value="CAK6983382.1"/>
    <property type="molecule type" value="Genomic_DNA"/>
</dbReference>
<feature type="compositionally biased region" description="Acidic residues" evidence="2">
    <location>
        <begin position="236"/>
        <end position="246"/>
    </location>
</feature>
<keyword evidence="1" id="KW-0175">Coiled coil</keyword>
<feature type="compositionally biased region" description="Acidic residues" evidence="2">
    <location>
        <begin position="183"/>
        <end position="197"/>
    </location>
</feature>
<dbReference type="AlphaFoldDB" id="A0AAV1QG55"/>
<evidence type="ECO:0000256" key="2">
    <source>
        <dbReference type="SAM" id="MobiDB-lite"/>
    </source>
</evidence>
<keyword evidence="4" id="KW-1185">Reference proteome</keyword>
<feature type="compositionally biased region" description="Basic and acidic residues" evidence="2">
    <location>
        <begin position="269"/>
        <end position="278"/>
    </location>
</feature>
<proteinExistence type="predicted"/>
<feature type="region of interest" description="Disordered" evidence="2">
    <location>
        <begin position="382"/>
        <end position="435"/>
    </location>
</feature>
<sequence>MTRAKSQGKCPICGKVLAFLAKHLRERHAVVNKKERAILNNLTTGRLPLPPGPCPIPNCIPYLRNVERHLVTHKDLGMHRLQKERQNLKKKTAIALLSELRATNPVPNMVSSLDLEDPGEGSSTQTVDPCQNPSCVLAKQRVNQLSTEVEKLKEMVADLNKQLLVLRQIENSPDSGTSSSSSEESESESESEPEQPQEPEKPQAASSSSSEESESESEGPEQPQEPEKPQAASSSSEEESESESEGPEQQQEPEQPEQRQEPEQQQEPEQPKQPEKKKQPVKRKLPFTPHPPAEETTTLDEAPKNKRASCTPAAPQAAEESEETPDVNFETNDAEVRQNLSTFMCHSADTQERFYALHKNLARAKEMRDRFVCLAVAAEEATSAAAPTTSAPTTSAAAPTTSAPTTSAAPTSTKKEVEEEIKKTPKKRAAALTKRAKQVKMKVGLSPKRKAVIVLKRI</sequence>
<feature type="region of interest" description="Disordered" evidence="2">
    <location>
        <begin position="169"/>
        <end position="334"/>
    </location>
</feature>
<accession>A0AAV1QG55</accession>
<feature type="compositionally biased region" description="Basic and acidic residues" evidence="2">
    <location>
        <begin position="413"/>
        <end position="423"/>
    </location>
</feature>
<evidence type="ECO:0000256" key="1">
    <source>
        <dbReference type="SAM" id="Coils"/>
    </source>
</evidence>
<organism evidence="3 4">
    <name type="scientific">Scomber scombrus</name>
    <name type="common">Atlantic mackerel</name>
    <name type="synonym">Scomber vernalis</name>
    <dbReference type="NCBI Taxonomy" id="13677"/>
    <lineage>
        <taxon>Eukaryota</taxon>
        <taxon>Metazoa</taxon>
        <taxon>Chordata</taxon>
        <taxon>Craniata</taxon>
        <taxon>Vertebrata</taxon>
        <taxon>Euteleostomi</taxon>
        <taxon>Actinopterygii</taxon>
        <taxon>Neopterygii</taxon>
        <taxon>Teleostei</taxon>
        <taxon>Neoteleostei</taxon>
        <taxon>Acanthomorphata</taxon>
        <taxon>Pelagiaria</taxon>
        <taxon>Scombriformes</taxon>
        <taxon>Scombridae</taxon>
        <taxon>Scomber</taxon>
    </lineage>
</organism>
<protein>
    <submittedName>
        <fullName evidence="3">Uncharacterized protein</fullName>
    </submittedName>
</protein>